<dbReference type="AlphaFoldDB" id="A0A7L3XZ30"/>
<dbReference type="Pfam" id="PF14513">
    <property type="entry name" value="DAG_kinase_N"/>
    <property type="match status" value="1"/>
</dbReference>
<feature type="region of interest" description="Disordered" evidence="1">
    <location>
        <begin position="185"/>
        <end position="212"/>
    </location>
</feature>
<keyword evidence="4" id="KW-1185">Reference proteome</keyword>
<feature type="compositionally biased region" description="Pro residues" evidence="1">
    <location>
        <begin position="41"/>
        <end position="51"/>
    </location>
</feature>
<keyword evidence="3" id="KW-0808">Transferase</keyword>
<dbReference type="InterPro" id="IPR029477">
    <property type="entry name" value="DAG_kinase_typeI_N"/>
</dbReference>
<feature type="non-terminal residue" evidence="3">
    <location>
        <position position="1"/>
    </location>
</feature>
<reference evidence="3 4" key="1">
    <citation type="submission" date="2019-09" db="EMBL/GenBank/DDBJ databases">
        <title>Bird 10,000 Genomes (B10K) Project - Family phase.</title>
        <authorList>
            <person name="Zhang G."/>
        </authorList>
    </citation>
    <scope>NUCLEOTIDE SEQUENCE [LARGE SCALE GENOMIC DNA]</scope>
    <source>
        <strain evidence="3">OUT-0025</strain>
        <tissue evidence="3">Blood</tissue>
    </source>
</reference>
<feature type="domain" description="Diacylglycerol kinase type I N-terminal" evidence="2">
    <location>
        <begin position="107"/>
        <end position="186"/>
    </location>
</feature>
<feature type="compositionally biased region" description="Gly residues" evidence="1">
    <location>
        <begin position="193"/>
        <end position="208"/>
    </location>
</feature>
<sequence length="277" mass="28258">TAPRLGASRQAPGEGPPPPPGGGGVAPGPPAGGLGAGGPGRSPPPRGPSPWRPRRPQTPARGPGPRPWPWGGVRAASPPGGGLGGGSSGDVCACPPPQVAMEESRDWATLSPQEFAQLQKYLDYSSRKVQDVLQDFYGGGALSQHRQGECVDFEGFTLFLRSYLEADDVPEPLCRHLFASFQSGAAAPPGSRAGEGGPRGAGGGGRGTPGVSWGSLPAGSDLVCVNDVSCYFSLLEGGRPEDKLEFTFKLYDKDGNGLLDSSVSAGEGGPRPGPPRA</sequence>
<dbReference type="Proteomes" id="UP000535403">
    <property type="component" value="Unassembled WGS sequence"/>
</dbReference>
<evidence type="ECO:0000259" key="2">
    <source>
        <dbReference type="Pfam" id="PF14513"/>
    </source>
</evidence>
<feature type="region of interest" description="Disordered" evidence="1">
    <location>
        <begin position="1"/>
        <end position="91"/>
    </location>
</feature>
<feature type="compositionally biased region" description="Gly residues" evidence="1">
    <location>
        <begin position="22"/>
        <end position="40"/>
    </location>
</feature>
<accession>A0A7L3XZ30</accession>
<evidence type="ECO:0000313" key="3">
    <source>
        <dbReference type="EMBL" id="NXV93647.1"/>
    </source>
</evidence>
<protein>
    <submittedName>
        <fullName evidence="3">DGKA kinase</fullName>
    </submittedName>
</protein>
<dbReference type="InterPro" id="IPR038199">
    <property type="entry name" value="DGK_typeI_N_sf"/>
</dbReference>
<organism evidence="3 4">
    <name type="scientific">Calonectris borealis</name>
    <name type="common">Cory's shearwater</name>
    <dbReference type="NCBI Taxonomy" id="1323832"/>
    <lineage>
        <taxon>Eukaryota</taxon>
        <taxon>Metazoa</taxon>
        <taxon>Chordata</taxon>
        <taxon>Craniata</taxon>
        <taxon>Vertebrata</taxon>
        <taxon>Euteleostomi</taxon>
        <taxon>Archelosauria</taxon>
        <taxon>Archosauria</taxon>
        <taxon>Dinosauria</taxon>
        <taxon>Saurischia</taxon>
        <taxon>Theropoda</taxon>
        <taxon>Coelurosauria</taxon>
        <taxon>Aves</taxon>
        <taxon>Neognathae</taxon>
        <taxon>Neoaves</taxon>
        <taxon>Aequornithes</taxon>
        <taxon>Procellariiformes</taxon>
        <taxon>Procellariidae</taxon>
        <taxon>Calonectris</taxon>
    </lineage>
</organism>
<dbReference type="Gene3D" id="1.10.238.110">
    <property type="entry name" value="Diacylglycerol kinase alpha"/>
    <property type="match status" value="2"/>
</dbReference>
<name>A0A7L3XZ30_9AVES</name>
<feature type="non-terminal residue" evidence="3">
    <location>
        <position position="277"/>
    </location>
</feature>
<evidence type="ECO:0000313" key="4">
    <source>
        <dbReference type="Proteomes" id="UP000535403"/>
    </source>
</evidence>
<gene>
    <name evidence="3" type="primary">Dgka_0</name>
    <name evidence="3" type="ORF">CALBOR_R15009</name>
</gene>
<evidence type="ECO:0000256" key="1">
    <source>
        <dbReference type="SAM" id="MobiDB-lite"/>
    </source>
</evidence>
<dbReference type="SUPFAM" id="SSF47473">
    <property type="entry name" value="EF-hand"/>
    <property type="match status" value="1"/>
</dbReference>
<keyword evidence="3" id="KW-0418">Kinase</keyword>
<comment type="caution">
    <text evidence="3">The sequence shown here is derived from an EMBL/GenBank/DDBJ whole genome shotgun (WGS) entry which is preliminary data.</text>
</comment>
<proteinExistence type="predicted"/>
<feature type="compositionally biased region" description="Gly residues" evidence="1">
    <location>
        <begin position="79"/>
        <end position="88"/>
    </location>
</feature>
<dbReference type="GO" id="GO:0016301">
    <property type="term" value="F:kinase activity"/>
    <property type="evidence" value="ECO:0007669"/>
    <property type="project" value="UniProtKB-KW"/>
</dbReference>
<dbReference type="EMBL" id="VZUG01027088">
    <property type="protein sequence ID" value="NXV93647.1"/>
    <property type="molecule type" value="Genomic_DNA"/>
</dbReference>
<dbReference type="InterPro" id="IPR011992">
    <property type="entry name" value="EF-hand-dom_pair"/>
</dbReference>